<evidence type="ECO:0000256" key="2">
    <source>
        <dbReference type="SAM" id="MobiDB-lite"/>
    </source>
</evidence>
<feature type="compositionally biased region" description="Low complexity" evidence="2">
    <location>
        <begin position="431"/>
        <end position="440"/>
    </location>
</feature>
<keyword evidence="1" id="KW-0175">Coiled coil</keyword>
<sequence length="522" mass="56214">MVLSKQLSELATLRRDMQGLYESSQAELQTARADLAAAMAEAERERGQREAIASENAELRRWNTQLAEDLSRLLSELRTMERSVSNGSLGAGGDAEEDDAEEAISAHLRQQRPHPIAMAGSTVDLSLLQQSQMDASNAMVRLTRTQARLQRKQKELRASSDRIAQLHQTAQALSSDLAAATAQIGKLEGRIRKQAELQRSYEQLQAEHAAQKAAFERCSSELARSEEERVALLHGPLAVSEARATELEKRERRMVALLERKARQTAEMAAAVQTLGADSRGRIEETIKLRLLAQRLGATPKELASARRSTAVDAGIASSAASAFERASATSAFERAASAAERPSAAYERTATAPMFASATGGLADGRTPQYSERRDERQYSERLGAVTSAVTSAASLSTAWLPGLDGVAARSMQGLDEDVYGSGRSSATMATGGRRAGGSAREHASRGGDDGSADGDGVGWHSQGFHSQGLHSQLSLQEKLKKAIFIQVCDTSFLIIFTVEMFLKMLAFGLYAHNGGDARAP</sequence>
<feature type="region of interest" description="Disordered" evidence="2">
    <location>
        <begin position="421"/>
        <end position="463"/>
    </location>
</feature>
<feature type="coiled-coil region" evidence="1">
    <location>
        <begin position="142"/>
        <end position="214"/>
    </location>
</feature>
<evidence type="ECO:0000313" key="4">
    <source>
        <dbReference type="Proteomes" id="UP000037460"/>
    </source>
</evidence>
<protein>
    <submittedName>
        <fullName evidence="3">Uncharacterized protein</fullName>
    </submittedName>
</protein>
<proteinExistence type="predicted"/>
<comment type="caution">
    <text evidence="3">The sequence shown here is derived from an EMBL/GenBank/DDBJ whole genome shotgun (WGS) entry which is preliminary data.</text>
</comment>
<dbReference type="EMBL" id="JWZX01002760">
    <property type="protein sequence ID" value="KOO27126.1"/>
    <property type="molecule type" value="Genomic_DNA"/>
</dbReference>
<gene>
    <name evidence="3" type="ORF">Ctob_012462</name>
</gene>
<keyword evidence="4" id="KW-1185">Reference proteome</keyword>
<organism evidence="3 4">
    <name type="scientific">Chrysochromulina tobinii</name>
    <dbReference type="NCBI Taxonomy" id="1460289"/>
    <lineage>
        <taxon>Eukaryota</taxon>
        <taxon>Haptista</taxon>
        <taxon>Haptophyta</taxon>
        <taxon>Prymnesiophyceae</taxon>
        <taxon>Prymnesiales</taxon>
        <taxon>Chrysochromulinaceae</taxon>
        <taxon>Chrysochromulina</taxon>
    </lineage>
</organism>
<dbReference type="Proteomes" id="UP000037460">
    <property type="component" value="Unassembled WGS sequence"/>
</dbReference>
<name>A0A0M0JKL5_9EUKA</name>
<evidence type="ECO:0000256" key="1">
    <source>
        <dbReference type="SAM" id="Coils"/>
    </source>
</evidence>
<feature type="compositionally biased region" description="Basic and acidic residues" evidence="2">
    <location>
        <begin position="441"/>
        <end position="450"/>
    </location>
</feature>
<accession>A0A0M0JKL5</accession>
<evidence type="ECO:0000313" key="3">
    <source>
        <dbReference type="EMBL" id="KOO27126.1"/>
    </source>
</evidence>
<dbReference type="AlphaFoldDB" id="A0A0M0JKL5"/>
<reference evidence="4" key="1">
    <citation type="journal article" date="2015" name="PLoS Genet.">
        <title>Genome Sequence and Transcriptome Analyses of Chrysochromulina tobin: Metabolic Tools for Enhanced Algal Fitness in the Prominent Order Prymnesiales (Haptophyceae).</title>
        <authorList>
            <person name="Hovde B.T."/>
            <person name="Deodato C.R."/>
            <person name="Hunsperger H.M."/>
            <person name="Ryken S.A."/>
            <person name="Yost W."/>
            <person name="Jha R.K."/>
            <person name="Patterson J."/>
            <person name="Monnat R.J. Jr."/>
            <person name="Barlow S.B."/>
            <person name="Starkenburg S.R."/>
            <person name="Cattolico R.A."/>
        </authorList>
    </citation>
    <scope>NUCLEOTIDE SEQUENCE</scope>
    <source>
        <strain evidence="4">CCMP291</strain>
    </source>
</reference>
<feature type="coiled-coil region" evidence="1">
    <location>
        <begin position="21"/>
        <end position="83"/>
    </location>
</feature>
<feature type="region of interest" description="Disordered" evidence="2">
    <location>
        <begin position="358"/>
        <end position="380"/>
    </location>
</feature>